<evidence type="ECO:0000313" key="6">
    <source>
        <dbReference type="Proteomes" id="UP001055171"/>
    </source>
</evidence>
<name>A0ABY3UZH7_MYCLN</name>
<dbReference type="SUPFAM" id="SSF64288">
    <property type="entry name" value="Chorismate lyase-like"/>
    <property type="match status" value="1"/>
</dbReference>
<dbReference type="InterPro" id="IPR000524">
    <property type="entry name" value="Tscrpt_reg_HTH_GntR"/>
</dbReference>
<dbReference type="InterPro" id="IPR036390">
    <property type="entry name" value="WH_DNA-bd_sf"/>
</dbReference>
<accession>A0ABY3UZH7</accession>
<dbReference type="InterPro" id="IPR028978">
    <property type="entry name" value="Chorismate_lyase_/UTRA_dom_sf"/>
</dbReference>
<organism evidence="5 6">
    <name type="scientific">Mycobacterium lentiflavum</name>
    <dbReference type="NCBI Taxonomy" id="141349"/>
    <lineage>
        <taxon>Bacteria</taxon>
        <taxon>Bacillati</taxon>
        <taxon>Actinomycetota</taxon>
        <taxon>Actinomycetes</taxon>
        <taxon>Mycobacteriales</taxon>
        <taxon>Mycobacteriaceae</taxon>
        <taxon>Mycobacterium</taxon>
        <taxon>Mycobacterium simiae complex</taxon>
    </lineage>
</organism>
<dbReference type="SMART" id="SM00345">
    <property type="entry name" value="HTH_GNTR"/>
    <property type="match status" value="1"/>
</dbReference>
<keyword evidence="6" id="KW-1185">Reference proteome</keyword>
<dbReference type="CDD" id="cd07377">
    <property type="entry name" value="WHTH_GntR"/>
    <property type="match status" value="1"/>
</dbReference>
<feature type="domain" description="HTH gntR-type" evidence="4">
    <location>
        <begin position="21"/>
        <end position="87"/>
    </location>
</feature>
<dbReference type="InterPro" id="IPR036388">
    <property type="entry name" value="WH-like_DNA-bd_sf"/>
</dbReference>
<evidence type="ECO:0000256" key="1">
    <source>
        <dbReference type="ARBA" id="ARBA00023015"/>
    </source>
</evidence>
<dbReference type="SUPFAM" id="SSF46785">
    <property type="entry name" value="Winged helix' DNA-binding domain"/>
    <property type="match status" value="1"/>
</dbReference>
<dbReference type="Gene3D" id="1.10.10.10">
    <property type="entry name" value="Winged helix-like DNA-binding domain superfamily/Winged helix DNA-binding domain"/>
    <property type="match status" value="1"/>
</dbReference>
<dbReference type="PRINTS" id="PR00035">
    <property type="entry name" value="HTHGNTR"/>
</dbReference>
<evidence type="ECO:0000256" key="2">
    <source>
        <dbReference type="ARBA" id="ARBA00023125"/>
    </source>
</evidence>
<dbReference type="Gene3D" id="3.40.1410.10">
    <property type="entry name" value="Chorismate lyase-like"/>
    <property type="match status" value="1"/>
</dbReference>
<keyword evidence="2" id="KW-0238">DNA-binding</keyword>
<dbReference type="EMBL" id="CP092423">
    <property type="protein sequence ID" value="ULP42612.1"/>
    <property type="molecule type" value="Genomic_DNA"/>
</dbReference>
<dbReference type="RefSeq" id="WP_239721735.1">
    <property type="nucleotide sequence ID" value="NZ_CP092423.2"/>
</dbReference>
<dbReference type="InterPro" id="IPR011663">
    <property type="entry name" value="UTRA"/>
</dbReference>
<dbReference type="SMART" id="SM00866">
    <property type="entry name" value="UTRA"/>
    <property type="match status" value="1"/>
</dbReference>
<dbReference type="PANTHER" id="PTHR44846:SF17">
    <property type="entry name" value="GNTR-FAMILY TRANSCRIPTIONAL REGULATOR"/>
    <property type="match status" value="1"/>
</dbReference>
<sequence length="259" mass="28271">MAGLWQSGGIGAALGCAVVADPKYRSIARILEAEIREFNDGQRVPSENEVAQRFTVARSTARAALQYLTARNVIRRVRGAGSFATHRIDYPIDAERAPSWSATVRAAGASPRSVVRSCIQQLPPAEIAAKLQQLPSDPCHRLVRLSYVNDLPAAWGIEWVPATLVPDLALAMRANDSLHEVLTNAGLSPRRAWVHASTEIFEGEVADQLDAPQSSLGWYIESLNVDEGTLRPVSITQRWLRADTVRVTFDSAVNSRAGH</sequence>
<dbReference type="Pfam" id="PF07702">
    <property type="entry name" value="UTRA"/>
    <property type="match status" value="1"/>
</dbReference>
<evidence type="ECO:0000313" key="5">
    <source>
        <dbReference type="EMBL" id="ULP42612.1"/>
    </source>
</evidence>
<keyword evidence="1" id="KW-0805">Transcription regulation</keyword>
<dbReference type="Pfam" id="PF00392">
    <property type="entry name" value="GntR"/>
    <property type="match status" value="1"/>
</dbReference>
<evidence type="ECO:0000256" key="3">
    <source>
        <dbReference type="ARBA" id="ARBA00023163"/>
    </source>
</evidence>
<reference evidence="5" key="1">
    <citation type="submission" date="2022-08" db="EMBL/GenBank/DDBJ databases">
        <title>Complete genome sequence of 14 non-tuberculosis mycobacteria type-strains.</title>
        <authorList>
            <person name="Igarashi Y."/>
            <person name="Osugi A."/>
            <person name="Mitarai S."/>
        </authorList>
    </citation>
    <scope>NUCLEOTIDE SEQUENCE</scope>
    <source>
        <strain evidence="5">ATCC 51985</strain>
    </source>
</reference>
<dbReference type="PROSITE" id="PS50949">
    <property type="entry name" value="HTH_GNTR"/>
    <property type="match status" value="1"/>
</dbReference>
<dbReference type="PANTHER" id="PTHR44846">
    <property type="entry name" value="MANNOSYL-D-GLYCERATE TRANSPORT/METABOLISM SYSTEM REPRESSOR MNGR-RELATED"/>
    <property type="match status" value="1"/>
</dbReference>
<proteinExistence type="predicted"/>
<keyword evidence="3" id="KW-0804">Transcription</keyword>
<dbReference type="Proteomes" id="UP001055171">
    <property type="component" value="Chromosome"/>
</dbReference>
<gene>
    <name evidence="5" type="ORF">MJO58_00895</name>
</gene>
<dbReference type="InterPro" id="IPR050679">
    <property type="entry name" value="Bact_HTH_transcr_reg"/>
</dbReference>
<protein>
    <submittedName>
        <fullName evidence="5">GntR family transcriptional regulator</fullName>
    </submittedName>
</protein>
<evidence type="ECO:0000259" key="4">
    <source>
        <dbReference type="PROSITE" id="PS50949"/>
    </source>
</evidence>